<keyword evidence="3" id="KW-1185">Reference proteome</keyword>
<feature type="region of interest" description="Disordered" evidence="1">
    <location>
        <begin position="113"/>
        <end position="145"/>
    </location>
</feature>
<organism evidence="2 3">
    <name type="scientific">Streptomyces lunaelactis</name>
    <dbReference type="NCBI Taxonomy" id="1535768"/>
    <lineage>
        <taxon>Bacteria</taxon>
        <taxon>Bacillati</taxon>
        <taxon>Actinomycetota</taxon>
        <taxon>Actinomycetes</taxon>
        <taxon>Kitasatosporales</taxon>
        <taxon>Streptomycetaceae</taxon>
        <taxon>Streptomyces</taxon>
    </lineage>
</organism>
<dbReference type="OrthoDB" id="4270088at2"/>
<dbReference type="EMBL" id="CP026304">
    <property type="protein sequence ID" value="AVZ75262.1"/>
    <property type="molecule type" value="Genomic_DNA"/>
</dbReference>
<evidence type="ECO:0000313" key="2">
    <source>
        <dbReference type="EMBL" id="AVZ75262.1"/>
    </source>
</evidence>
<accession>A0A2R4T7Z5</accession>
<sequence>MVGRDARVTGGLRRHGGNRPLPLHKVMDSGNKGYASPAERCRPGGPSSRKSHRKAGFGAWNGGKQARFRFEREHHSAAAATRLAPFAAFRWRTGAVRACFLPRHDRVRLRTRRMRASGSNPTSIATSTSRRRDARKGHLDATAPG</sequence>
<reference evidence="2 3" key="1">
    <citation type="submission" date="2018-01" db="EMBL/GenBank/DDBJ databases">
        <title>Complete genome sequence of Streptomyces lunaelactis MM109T, a Ferroverdin A producer isolated from cave moonmilk deposits.</title>
        <authorList>
            <person name="Naome A."/>
            <person name="Martinet L."/>
            <person name="Maciejewska M."/>
            <person name="Anderssen S."/>
            <person name="Adam D."/>
            <person name="Tenconi E."/>
            <person name="Deflandre B."/>
            <person name="Arguelles-Arias A."/>
            <person name="Calusinska M."/>
            <person name="Copieters W."/>
            <person name="Karim L."/>
            <person name="Hanikenne M."/>
            <person name="Baurain D."/>
            <person name="van Wezel G."/>
            <person name="Smargiasso N."/>
            <person name="de Pauw E."/>
            <person name="Delfosse P."/>
            <person name="Rigali S."/>
        </authorList>
    </citation>
    <scope>NUCLEOTIDE SEQUENCE [LARGE SCALE GENOMIC DNA]</scope>
    <source>
        <strain evidence="2 3">MM109</strain>
    </source>
</reference>
<feature type="compositionally biased region" description="Polar residues" evidence="1">
    <location>
        <begin position="117"/>
        <end position="128"/>
    </location>
</feature>
<dbReference type="AlphaFoldDB" id="A0A2R4T7Z5"/>
<evidence type="ECO:0000256" key="1">
    <source>
        <dbReference type="SAM" id="MobiDB-lite"/>
    </source>
</evidence>
<dbReference type="KEGG" id="slk:SLUN_26760"/>
<name>A0A2R4T7Z5_9ACTN</name>
<proteinExistence type="predicted"/>
<feature type="region of interest" description="Disordered" evidence="1">
    <location>
        <begin position="1"/>
        <end position="60"/>
    </location>
</feature>
<gene>
    <name evidence="2" type="ORF">SLUN_26760</name>
</gene>
<dbReference type="Proteomes" id="UP000244201">
    <property type="component" value="Chromosome"/>
</dbReference>
<protein>
    <submittedName>
        <fullName evidence="2">Uncharacterized protein</fullName>
    </submittedName>
</protein>
<evidence type="ECO:0000313" key="3">
    <source>
        <dbReference type="Proteomes" id="UP000244201"/>
    </source>
</evidence>